<name>A0A7J9PE37_METMI</name>
<comment type="caution">
    <text evidence="1">The sequence shown here is derived from an EMBL/GenBank/DDBJ whole genome shotgun (WGS) entry which is preliminary data.</text>
</comment>
<dbReference type="EMBL" id="JACDUM010000004">
    <property type="protein sequence ID" value="MBA2861054.1"/>
    <property type="molecule type" value="Genomic_DNA"/>
</dbReference>
<proteinExistence type="predicted"/>
<dbReference type="Proteomes" id="UP000568063">
    <property type="component" value="Unassembled WGS sequence"/>
</dbReference>
<protein>
    <submittedName>
        <fullName evidence="1">Uncharacterized protein</fullName>
    </submittedName>
</protein>
<sequence>MENRDEVEKLEEIIKTLEQLRIIYKNVHIGEIPEDEDAEEFWGELELATGETAGILLSYDNIDHLIKTKDYLDFLDLVRLKNLKNLAEKINLEDYPQMHLNYLFISHAIGLLQRYAQLVLKDRCKKGNLRKLGFNKI</sequence>
<dbReference type="AlphaFoldDB" id="A0A7J9PE37"/>
<accession>A0A7J9PE37</accession>
<evidence type="ECO:0000313" key="1">
    <source>
        <dbReference type="EMBL" id="MBA2861054.1"/>
    </source>
</evidence>
<gene>
    <name evidence="1" type="ORF">HNP91_001886</name>
</gene>
<organism evidence="1 2">
    <name type="scientific">Methanococcus maripaludis</name>
    <name type="common">Methanococcus deltae</name>
    <dbReference type="NCBI Taxonomy" id="39152"/>
    <lineage>
        <taxon>Archaea</taxon>
        <taxon>Methanobacteriati</taxon>
        <taxon>Methanobacteriota</taxon>
        <taxon>Methanomada group</taxon>
        <taxon>Methanococci</taxon>
        <taxon>Methanococcales</taxon>
        <taxon>Methanococcaceae</taxon>
        <taxon>Methanococcus</taxon>
    </lineage>
</organism>
<reference evidence="1 2" key="1">
    <citation type="submission" date="2020-07" db="EMBL/GenBank/DDBJ databases">
        <title>Genomic Encyclopedia of Type Strains, Phase IV (KMG-V): Genome sequencing to study the core and pangenomes of soil and plant-associated prokaryotes.</title>
        <authorList>
            <person name="Whitman W."/>
        </authorList>
    </citation>
    <scope>NUCLEOTIDE SEQUENCE [LARGE SCALE GENOMIC DNA]</scope>
    <source>
        <strain evidence="1 2">C9</strain>
    </source>
</reference>
<evidence type="ECO:0000313" key="2">
    <source>
        <dbReference type="Proteomes" id="UP000568063"/>
    </source>
</evidence>
<dbReference type="RefSeq" id="WP_181522122.1">
    <property type="nucleotide sequence ID" value="NZ_JACDUM010000004.1"/>
</dbReference>